<dbReference type="NCBIfam" id="TIGR02168">
    <property type="entry name" value="SMC_prok_B"/>
    <property type="match status" value="1"/>
</dbReference>
<comment type="similarity">
    <text evidence="7">Belongs to the SMC family.</text>
</comment>
<dbReference type="AlphaFoldDB" id="A0A8J3AP09"/>
<dbReference type="SUPFAM" id="SSF52540">
    <property type="entry name" value="P-loop containing nucleoside triphosphate hydrolases"/>
    <property type="match status" value="1"/>
</dbReference>
<evidence type="ECO:0000256" key="5">
    <source>
        <dbReference type="ARBA" id="ARBA00023054"/>
    </source>
</evidence>
<dbReference type="InterPro" id="IPR010935">
    <property type="entry name" value="SMC_hinge"/>
</dbReference>
<comment type="function">
    <text evidence="7">Required for chromosome condensation and partitioning.</text>
</comment>
<feature type="binding site" evidence="7">
    <location>
        <begin position="44"/>
        <end position="51"/>
    </location>
    <ligand>
        <name>ATP</name>
        <dbReference type="ChEBI" id="CHEBI:30616"/>
    </ligand>
</feature>
<dbReference type="Pfam" id="PF06470">
    <property type="entry name" value="SMC_hinge"/>
    <property type="match status" value="1"/>
</dbReference>
<keyword evidence="2 7" id="KW-0963">Cytoplasm</keyword>
<evidence type="ECO:0000259" key="8">
    <source>
        <dbReference type="SMART" id="SM00968"/>
    </source>
</evidence>
<keyword evidence="4 7" id="KW-0067">ATP-binding</keyword>
<dbReference type="FunFam" id="3.40.50.300:FF:000901">
    <property type="entry name" value="Chromosome partition protein Smc"/>
    <property type="match status" value="1"/>
</dbReference>
<keyword evidence="10" id="KW-1185">Reference proteome</keyword>
<dbReference type="Gene3D" id="1.20.1060.20">
    <property type="match status" value="1"/>
</dbReference>
<evidence type="ECO:0000313" key="9">
    <source>
        <dbReference type="EMBL" id="GGI14282.1"/>
    </source>
</evidence>
<comment type="subunit">
    <text evidence="7">Homodimer.</text>
</comment>
<evidence type="ECO:0000313" key="10">
    <source>
        <dbReference type="Proteomes" id="UP000626244"/>
    </source>
</evidence>
<dbReference type="PIRSF" id="PIRSF005719">
    <property type="entry name" value="SMC"/>
    <property type="match status" value="1"/>
</dbReference>
<comment type="subcellular location">
    <subcellularLocation>
        <location evidence="1 7">Cytoplasm</location>
    </subcellularLocation>
</comment>
<evidence type="ECO:0000256" key="7">
    <source>
        <dbReference type="HAMAP-Rule" id="MF_01894"/>
    </source>
</evidence>
<keyword evidence="3 7" id="KW-0547">Nucleotide-binding</keyword>
<proteinExistence type="inferred from homology"/>
<feature type="coiled-coil region" evidence="7">
    <location>
        <begin position="432"/>
        <end position="487"/>
    </location>
</feature>
<dbReference type="Proteomes" id="UP000626244">
    <property type="component" value="Unassembled WGS sequence"/>
</dbReference>
<dbReference type="SUPFAM" id="SSF75553">
    <property type="entry name" value="Smc hinge domain"/>
    <property type="match status" value="1"/>
</dbReference>
<dbReference type="Gene3D" id="3.40.50.300">
    <property type="entry name" value="P-loop containing nucleotide triphosphate hydrolases"/>
    <property type="match status" value="2"/>
</dbReference>
<dbReference type="InterPro" id="IPR003395">
    <property type="entry name" value="RecF/RecN/SMC_N"/>
</dbReference>
<name>A0A8J3AP09_9BACI</name>
<dbReference type="Pfam" id="PF02463">
    <property type="entry name" value="SMC_N"/>
    <property type="match status" value="1"/>
</dbReference>
<dbReference type="FunFam" id="3.40.50.300:FF:000984">
    <property type="entry name" value="Chromosome partition protein Smc"/>
    <property type="match status" value="1"/>
</dbReference>
<dbReference type="GO" id="GO:0005737">
    <property type="term" value="C:cytoplasm"/>
    <property type="evidence" value="ECO:0007669"/>
    <property type="project" value="UniProtKB-SubCell"/>
</dbReference>
<dbReference type="GO" id="GO:0005524">
    <property type="term" value="F:ATP binding"/>
    <property type="evidence" value="ECO:0007669"/>
    <property type="project" value="UniProtKB-UniRule"/>
</dbReference>
<dbReference type="GO" id="GO:0003677">
    <property type="term" value="F:DNA binding"/>
    <property type="evidence" value="ECO:0007669"/>
    <property type="project" value="UniProtKB-UniRule"/>
</dbReference>
<sequence length="1201" mass="137051">MYIIKSKKGGIELFLKRLDILGFKSFAQRVNIDFVKGVTAVVGPNGSGKSNITDAIRWVLGEQSVKSLRGAKMEDIIFAGSDGRKPLNYAEVTITLDNEDQQLPLEYNEVSVTRRVYRSGDSDFYINKQSCRLKDIVDLFMDSGLGREAFSIISQGKVEEILSSKPEERRGIFEEAAGVLKYKNRKKKAEAKLNETQENLNRVDDILFELSSQIEPLKIQASIAKEYIGHKEELEKVEAALLVFEIESLHQKWEELKKEIAQNQDLEIALSTEISKEESKQHELQEKLNALDESIDQLQQVLLTVTKNLEKFEGQKELMKERKKNTSTQSEQLRTQIDEISNGLNELQELIEVEQTRKNTSSQNVKKYRHEIQQVESEITSYEGDIEEQIEMIKSDYIELLNKQASINNEKTMLEKQLEQFSVKSSRLDVENEKYILQREQLNQKKSGLLEEKYQFESNLKEITQQLESNSREFEKVSNELKEKEELLYKAYQFIQQTKSRKETLEELQEDFAGFNQGVKEILKARGTKLEGIKGAIAEIISTNKQYEIAIEIALGAATQQIVVQNDEHARKAIQFLKQQRLGRATFLPMNIVKARTIPAGVIEGLKNHPSFVGVASSLVSFSSEYEQVIQNLLGTVLIAQDLKSANELAKHVGHRYRFVTLEGDVVNPGGAMTGGAVRASNSSLLGRQRELEEITAKLIEMQEKTLVVEREVQSLKTLKQTKTVELDKMNSAVMQEKQALSQTMDQLRSIEFEEKNINDALAIYDLEMGSSASDQMRAKSRLDELITLSSSIKNDISSKEQSINELTGRKQNQKAIKDELQSKLTNVKISLAGEEQTLNYSIERIRQFEENAKKQKQLLEDTKEKIIFLSSELMTNENGKEELEKMISDTRNEFSKTNEIISKRRQQRLAYQTEIEDYASSLREKQRQYKSLSDLLKQQEVNSNRLDVELENRLEQLNITYMTTYEAAKMKYTLDLPVEDARKRVKLLKRSIEDLGTVNIGSIEEYDRVSERHDFLQEQHTDLNEAKITLHNVISEMDEEMTKRFETSFSAIREKFQVVFTQLFGGGRADLVLTDEDNLLLTGVDIVAQPPGKKLQNLGLLSGGERALTAIALLFAILQVRPVPFCVLDEVEAALDEANVARFAKFLKYFSEQTQFIVITHRKGTMEECDVLYGVTMQEYGVSTLVSVRLDEGEELLSNG</sequence>
<comment type="caution">
    <text evidence="9">The sequence shown here is derived from an EMBL/GenBank/DDBJ whole genome shotgun (WGS) entry which is preliminary data.</text>
</comment>
<reference evidence="10" key="1">
    <citation type="journal article" date="2019" name="Int. J. Syst. Evol. Microbiol.">
        <title>The Global Catalogue of Microorganisms (GCM) 10K type strain sequencing project: providing services to taxonomists for standard genome sequencing and annotation.</title>
        <authorList>
            <consortium name="The Broad Institute Genomics Platform"/>
            <consortium name="The Broad Institute Genome Sequencing Center for Infectious Disease"/>
            <person name="Wu L."/>
            <person name="Ma J."/>
        </authorList>
    </citation>
    <scope>NUCLEOTIDE SEQUENCE [LARGE SCALE GENOMIC DNA]</scope>
    <source>
        <strain evidence="10">CGMCC 1.14993</strain>
    </source>
</reference>
<dbReference type="GO" id="GO:0007062">
    <property type="term" value="P:sister chromatid cohesion"/>
    <property type="evidence" value="ECO:0007669"/>
    <property type="project" value="InterPro"/>
</dbReference>
<evidence type="ECO:0000256" key="6">
    <source>
        <dbReference type="ARBA" id="ARBA00023125"/>
    </source>
</evidence>
<feature type="coiled-coil region" evidence="7">
    <location>
        <begin position="179"/>
        <end position="206"/>
    </location>
</feature>
<dbReference type="HAMAP" id="MF_01894">
    <property type="entry name" value="Smc_prok"/>
    <property type="match status" value="1"/>
</dbReference>
<accession>A0A8J3AP09</accession>
<dbReference type="InterPro" id="IPR011890">
    <property type="entry name" value="SMC_prok"/>
</dbReference>
<comment type="domain">
    <text evidence="7">Contains large globular domains required for ATP hydrolysis at each terminus and a third globular domain forming a flexible hinge near the middle of the molecule. These domains are separated by coiled-coil structures.</text>
</comment>
<dbReference type="GO" id="GO:0016887">
    <property type="term" value="F:ATP hydrolysis activity"/>
    <property type="evidence" value="ECO:0007669"/>
    <property type="project" value="InterPro"/>
</dbReference>
<evidence type="ECO:0000256" key="2">
    <source>
        <dbReference type="ARBA" id="ARBA00022490"/>
    </source>
</evidence>
<dbReference type="PANTHER" id="PTHR43977">
    <property type="entry name" value="STRUCTURAL MAINTENANCE OF CHROMOSOMES PROTEIN 3"/>
    <property type="match status" value="1"/>
</dbReference>
<feature type="coiled-coil region" evidence="7">
    <location>
        <begin position="804"/>
        <end position="943"/>
    </location>
</feature>
<dbReference type="GO" id="GO:0005694">
    <property type="term" value="C:chromosome"/>
    <property type="evidence" value="ECO:0007669"/>
    <property type="project" value="InterPro"/>
</dbReference>
<feature type="coiled-coil region" evidence="7">
    <location>
        <begin position="246"/>
        <end position="392"/>
    </location>
</feature>
<dbReference type="SMART" id="SM00968">
    <property type="entry name" value="SMC_hinge"/>
    <property type="match status" value="1"/>
</dbReference>
<evidence type="ECO:0000256" key="3">
    <source>
        <dbReference type="ARBA" id="ARBA00022741"/>
    </source>
</evidence>
<evidence type="ECO:0000256" key="4">
    <source>
        <dbReference type="ARBA" id="ARBA00022840"/>
    </source>
</evidence>
<dbReference type="Gene3D" id="3.30.70.1620">
    <property type="match status" value="1"/>
</dbReference>
<keyword evidence="5 7" id="KW-0175">Coiled coil</keyword>
<feature type="domain" description="SMC hinge" evidence="8">
    <location>
        <begin position="531"/>
        <end position="650"/>
    </location>
</feature>
<keyword evidence="6 7" id="KW-0238">DNA-binding</keyword>
<dbReference type="CDD" id="cd03278">
    <property type="entry name" value="ABC_SMC_barmotin"/>
    <property type="match status" value="2"/>
</dbReference>
<dbReference type="GO" id="GO:0006260">
    <property type="term" value="P:DNA replication"/>
    <property type="evidence" value="ECO:0007669"/>
    <property type="project" value="UniProtKB-UniRule"/>
</dbReference>
<dbReference type="InterPro" id="IPR036277">
    <property type="entry name" value="SMC_hinge_sf"/>
</dbReference>
<organism evidence="9 10">
    <name type="scientific">Gottfriedia solisilvae</name>
    <dbReference type="NCBI Taxonomy" id="1516104"/>
    <lineage>
        <taxon>Bacteria</taxon>
        <taxon>Bacillati</taxon>
        <taxon>Bacillota</taxon>
        <taxon>Bacilli</taxon>
        <taxon>Bacillales</taxon>
        <taxon>Bacillaceae</taxon>
        <taxon>Gottfriedia</taxon>
    </lineage>
</organism>
<gene>
    <name evidence="7 9" type="primary">smc</name>
    <name evidence="9" type="ORF">GCM10007380_22160</name>
</gene>
<protein>
    <recommendedName>
        <fullName evidence="7">Chromosome partition protein Smc</fullName>
    </recommendedName>
</protein>
<dbReference type="EMBL" id="BMHB01000001">
    <property type="protein sequence ID" value="GGI14282.1"/>
    <property type="molecule type" value="Genomic_DNA"/>
</dbReference>
<evidence type="ECO:0000256" key="1">
    <source>
        <dbReference type="ARBA" id="ARBA00004496"/>
    </source>
</evidence>
<dbReference type="GO" id="GO:0030261">
    <property type="term" value="P:chromosome condensation"/>
    <property type="evidence" value="ECO:0007669"/>
    <property type="project" value="InterPro"/>
</dbReference>
<dbReference type="GO" id="GO:0007059">
    <property type="term" value="P:chromosome segregation"/>
    <property type="evidence" value="ECO:0007669"/>
    <property type="project" value="UniProtKB-UniRule"/>
</dbReference>
<dbReference type="InterPro" id="IPR024704">
    <property type="entry name" value="SMC"/>
</dbReference>
<dbReference type="InterPro" id="IPR027417">
    <property type="entry name" value="P-loop_NTPase"/>
</dbReference>